<organism evidence="8 9">
    <name type="scientific">Paraburkholderia unamae</name>
    <dbReference type="NCBI Taxonomy" id="219649"/>
    <lineage>
        <taxon>Bacteria</taxon>
        <taxon>Pseudomonadati</taxon>
        <taxon>Pseudomonadota</taxon>
        <taxon>Betaproteobacteria</taxon>
        <taxon>Burkholderiales</taxon>
        <taxon>Burkholderiaceae</taxon>
        <taxon>Paraburkholderia</taxon>
    </lineage>
</organism>
<dbReference type="PROSITE" id="PS50885">
    <property type="entry name" value="HAMP"/>
    <property type="match status" value="1"/>
</dbReference>
<dbReference type="Pfam" id="PF00672">
    <property type="entry name" value="HAMP"/>
    <property type="match status" value="1"/>
</dbReference>
<evidence type="ECO:0000256" key="1">
    <source>
        <dbReference type="ARBA" id="ARBA00022481"/>
    </source>
</evidence>
<dbReference type="InterPro" id="IPR004090">
    <property type="entry name" value="Chemotax_Me-accpt_rcpt"/>
</dbReference>
<dbReference type="SMART" id="SM00283">
    <property type="entry name" value="MA"/>
    <property type="match status" value="1"/>
</dbReference>
<keyword evidence="9" id="KW-1185">Reference proteome</keyword>
<dbReference type="InterPro" id="IPR051310">
    <property type="entry name" value="MCP_chemotaxis"/>
</dbReference>
<evidence type="ECO:0000313" key="9">
    <source>
        <dbReference type="Proteomes" id="UP000245712"/>
    </source>
</evidence>
<keyword evidence="5" id="KW-0472">Membrane</keyword>
<dbReference type="InterPro" id="IPR004089">
    <property type="entry name" value="MCPsignal_dom"/>
</dbReference>
<dbReference type="InterPro" id="IPR024478">
    <property type="entry name" value="HlyB_4HB_MCP"/>
</dbReference>
<keyword evidence="3" id="KW-0807">Transducer</keyword>
<dbReference type="Pfam" id="PF00015">
    <property type="entry name" value="MCPsignal"/>
    <property type="match status" value="1"/>
</dbReference>
<dbReference type="PANTHER" id="PTHR43531:SF14">
    <property type="entry name" value="METHYL-ACCEPTING CHEMOTAXIS PROTEIN I-RELATED"/>
    <property type="match status" value="1"/>
</dbReference>
<dbReference type="Gene3D" id="1.10.287.950">
    <property type="entry name" value="Methyl-accepting chemotaxis protein"/>
    <property type="match status" value="1"/>
</dbReference>
<feature type="transmembrane region" description="Helical" evidence="5">
    <location>
        <begin position="194"/>
        <end position="216"/>
    </location>
</feature>
<sequence>MNHTLHNISIGMRLGAGFGVLVILLCLTGVFATYQSSRIYSEGTVKIADDWLPGVQTLGDIRAYANGIRRTSLRLAMEPNLAARQSQRAQHDDSLAKLERAMQAYQKHIVSAEEAQLFERFQQAWSEYLTHDAKVLDISDAATEAAFSEARAVANGKAGQTFQSALDLIEQSVRLNSEGATRARELASATYRTALTAAGAMMALAALAGVGIAIVITRSITRPLRAAVSVAQTVARGDLTSQIDVAGRDEAAQLLRALKEMNANLANLIGHVRAGSESIVTGSAQVATGSADLSTRTEEQAASLEETASSMEQLTATVRQNAQSAKQGNALAINASEIATRGGAAVGRVVETMQEISDSSTKVSEIINVIEGIAFQTNILALNAAVEAARAGEQGRGFAVVAAEVRSLAQRSAGAAKEIKELITVSVERVSTGTRLVDEAGQTIDEVVRSVQRVTQLMGEIAAASGEQHTGIEQVNQAVVQMDQLTQQNAALVEEATAAAQSMSDQATQLRNAVATFKVAFAGSA</sequence>
<dbReference type="InterPro" id="IPR003660">
    <property type="entry name" value="HAMP_dom"/>
</dbReference>
<comment type="similarity">
    <text evidence="2">Belongs to the methyl-accepting chemotaxis (MCP) protein family.</text>
</comment>
<keyword evidence="4" id="KW-0175">Coiled coil</keyword>
<evidence type="ECO:0000256" key="3">
    <source>
        <dbReference type="PROSITE-ProRule" id="PRU00284"/>
    </source>
</evidence>
<dbReference type="Proteomes" id="UP000245712">
    <property type="component" value="Unassembled WGS sequence"/>
</dbReference>
<evidence type="ECO:0000256" key="5">
    <source>
        <dbReference type="SAM" id="Phobius"/>
    </source>
</evidence>
<name>A0ABX5K9N8_9BURK</name>
<dbReference type="CDD" id="cd06225">
    <property type="entry name" value="HAMP"/>
    <property type="match status" value="1"/>
</dbReference>
<feature type="domain" description="HAMP" evidence="7">
    <location>
        <begin position="218"/>
        <end position="270"/>
    </location>
</feature>
<gene>
    <name evidence="8" type="ORF">C7402_15213</name>
</gene>
<feature type="coiled-coil region" evidence="4">
    <location>
        <begin position="88"/>
        <end position="115"/>
    </location>
</feature>
<evidence type="ECO:0000256" key="4">
    <source>
        <dbReference type="SAM" id="Coils"/>
    </source>
</evidence>
<keyword evidence="5" id="KW-1133">Transmembrane helix</keyword>
<keyword evidence="1" id="KW-0488">Methylation</keyword>
<dbReference type="CDD" id="cd11386">
    <property type="entry name" value="MCP_signal"/>
    <property type="match status" value="1"/>
</dbReference>
<dbReference type="SUPFAM" id="SSF58104">
    <property type="entry name" value="Methyl-accepting chemotaxis protein (MCP) signaling domain"/>
    <property type="match status" value="1"/>
</dbReference>
<dbReference type="RefSeq" id="WP_116615266.1">
    <property type="nucleotide sequence ID" value="NZ_QEOB01000052.1"/>
</dbReference>
<accession>A0ABX5K9N8</accession>
<keyword evidence="5" id="KW-0812">Transmembrane</keyword>
<proteinExistence type="inferred from homology"/>
<evidence type="ECO:0000259" key="6">
    <source>
        <dbReference type="PROSITE" id="PS50111"/>
    </source>
</evidence>
<evidence type="ECO:0000313" key="8">
    <source>
        <dbReference type="EMBL" id="PVX59504.1"/>
    </source>
</evidence>
<feature type="coiled-coil region" evidence="4">
    <location>
        <begin position="475"/>
        <end position="513"/>
    </location>
</feature>
<dbReference type="EMBL" id="QEOB01000052">
    <property type="protein sequence ID" value="PVX59504.1"/>
    <property type="molecule type" value="Genomic_DNA"/>
</dbReference>
<dbReference type="PANTHER" id="PTHR43531">
    <property type="entry name" value="PROTEIN ICFG"/>
    <property type="match status" value="1"/>
</dbReference>
<dbReference type="PROSITE" id="PS50111">
    <property type="entry name" value="CHEMOTAXIS_TRANSDUC_2"/>
    <property type="match status" value="1"/>
</dbReference>
<reference evidence="8 9" key="1">
    <citation type="submission" date="2018-05" db="EMBL/GenBank/DDBJ databases">
        <title>Genomic Encyclopedia of Type Strains, Phase IV (KMG-V): Genome sequencing to study the core and pangenomes of soil and plant-associated prokaryotes.</title>
        <authorList>
            <person name="Whitman W."/>
        </authorList>
    </citation>
    <scope>NUCLEOTIDE SEQUENCE [LARGE SCALE GENOMIC DNA]</scope>
    <source>
        <strain evidence="8 9">SCZa-39</strain>
    </source>
</reference>
<dbReference type="PRINTS" id="PR00260">
    <property type="entry name" value="CHEMTRNSDUCR"/>
</dbReference>
<evidence type="ECO:0000259" key="7">
    <source>
        <dbReference type="PROSITE" id="PS50885"/>
    </source>
</evidence>
<feature type="domain" description="Methyl-accepting transducer" evidence="6">
    <location>
        <begin position="275"/>
        <end position="504"/>
    </location>
</feature>
<dbReference type="SMART" id="SM00304">
    <property type="entry name" value="HAMP"/>
    <property type="match status" value="1"/>
</dbReference>
<evidence type="ECO:0000256" key="2">
    <source>
        <dbReference type="ARBA" id="ARBA00029447"/>
    </source>
</evidence>
<protein>
    <submittedName>
        <fullName evidence="8">Methyl-accepting chemotaxis protein</fullName>
    </submittedName>
</protein>
<comment type="caution">
    <text evidence="8">The sequence shown here is derived from an EMBL/GenBank/DDBJ whole genome shotgun (WGS) entry which is preliminary data.</text>
</comment>
<dbReference type="Pfam" id="PF12729">
    <property type="entry name" value="4HB_MCP_1"/>
    <property type="match status" value="1"/>
</dbReference>
<feature type="coiled-coil region" evidence="4">
    <location>
        <begin position="248"/>
        <end position="314"/>
    </location>
</feature>